<gene>
    <name evidence="1" type="ORF">PLEPLA_LOCUS35939</name>
</gene>
<accession>A0A9N7VEE4</accession>
<comment type="caution">
    <text evidence="1">The sequence shown here is derived from an EMBL/GenBank/DDBJ whole genome shotgun (WGS) entry which is preliminary data.</text>
</comment>
<name>A0A9N7VEE4_PLEPL</name>
<dbReference type="EMBL" id="CADEAL010003972">
    <property type="protein sequence ID" value="CAB1448282.1"/>
    <property type="molecule type" value="Genomic_DNA"/>
</dbReference>
<keyword evidence="2" id="KW-1185">Reference proteome</keyword>
<dbReference type="AlphaFoldDB" id="A0A9N7VEE4"/>
<evidence type="ECO:0000313" key="1">
    <source>
        <dbReference type="EMBL" id="CAB1448282.1"/>
    </source>
</evidence>
<protein>
    <submittedName>
        <fullName evidence="1">Uncharacterized protein</fullName>
    </submittedName>
</protein>
<evidence type="ECO:0000313" key="2">
    <source>
        <dbReference type="Proteomes" id="UP001153269"/>
    </source>
</evidence>
<sequence length="83" mass="9441">MTRANGSPIAKVPKDTLSRWRCGGERREETGSVDKVRLCHKDSSVLGRRVMTVTVISCGEWLKYEEDLGRKMKSSKRSPLFLE</sequence>
<dbReference type="Proteomes" id="UP001153269">
    <property type="component" value="Unassembled WGS sequence"/>
</dbReference>
<reference evidence="1" key="1">
    <citation type="submission" date="2020-03" db="EMBL/GenBank/DDBJ databases">
        <authorList>
            <person name="Weist P."/>
        </authorList>
    </citation>
    <scope>NUCLEOTIDE SEQUENCE</scope>
</reference>
<organism evidence="1 2">
    <name type="scientific">Pleuronectes platessa</name>
    <name type="common">European plaice</name>
    <dbReference type="NCBI Taxonomy" id="8262"/>
    <lineage>
        <taxon>Eukaryota</taxon>
        <taxon>Metazoa</taxon>
        <taxon>Chordata</taxon>
        <taxon>Craniata</taxon>
        <taxon>Vertebrata</taxon>
        <taxon>Euteleostomi</taxon>
        <taxon>Actinopterygii</taxon>
        <taxon>Neopterygii</taxon>
        <taxon>Teleostei</taxon>
        <taxon>Neoteleostei</taxon>
        <taxon>Acanthomorphata</taxon>
        <taxon>Carangaria</taxon>
        <taxon>Pleuronectiformes</taxon>
        <taxon>Pleuronectoidei</taxon>
        <taxon>Pleuronectidae</taxon>
        <taxon>Pleuronectes</taxon>
    </lineage>
</organism>
<proteinExistence type="predicted"/>